<evidence type="ECO:0000256" key="1">
    <source>
        <dbReference type="SAM" id="MobiDB-lite"/>
    </source>
</evidence>
<sequence length="52" mass="5799">MAGNTPPRPNKPRGQSREDRLKSALKANLARRKAQARARADEAGNKDDKEQE</sequence>
<gene>
    <name evidence="2" type="ORF">QO231_20030</name>
</gene>
<protein>
    <recommendedName>
        <fullName evidence="4">DUF4169 domain-containing protein</fullName>
    </recommendedName>
</protein>
<comment type="caution">
    <text evidence="2">The sequence shown here is derived from an EMBL/GenBank/DDBJ whole genome shotgun (WGS) entry which is preliminary data.</text>
</comment>
<feature type="compositionally biased region" description="Basic and acidic residues" evidence="1">
    <location>
        <begin position="38"/>
        <end position="52"/>
    </location>
</feature>
<evidence type="ECO:0008006" key="4">
    <source>
        <dbReference type="Google" id="ProtNLM"/>
    </source>
</evidence>
<reference evidence="3" key="1">
    <citation type="submission" date="2023-05" db="EMBL/GenBank/DDBJ databases">
        <title>Sedimentitalea sp. nov. JM2-8.</title>
        <authorList>
            <person name="Huang J."/>
        </authorList>
    </citation>
    <scope>NUCLEOTIDE SEQUENCE [LARGE SCALE GENOMIC DNA]</scope>
    <source>
        <strain evidence="3">KHS03</strain>
    </source>
</reference>
<feature type="region of interest" description="Disordered" evidence="1">
    <location>
        <begin position="1"/>
        <end position="20"/>
    </location>
</feature>
<name>A0ABU3VIX1_9RHOB</name>
<dbReference type="Proteomes" id="UP001255416">
    <property type="component" value="Unassembled WGS sequence"/>
</dbReference>
<accession>A0ABU3VIX1</accession>
<dbReference type="EMBL" id="JASMWN010000020">
    <property type="protein sequence ID" value="MDU9006126.1"/>
    <property type="molecule type" value="Genomic_DNA"/>
</dbReference>
<evidence type="ECO:0000313" key="2">
    <source>
        <dbReference type="EMBL" id="MDU9006126.1"/>
    </source>
</evidence>
<dbReference type="RefSeq" id="WP_316780618.1">
    <property type="nucleotide sequence ID" value="NZ_JASMWN010000020.1"/>
</dbReference>
<proteinExistence type="predicted"/>
<keyword evidence="3" id="KW-1185">Reference proteome</keyword>
<organism evidence="2 3">
    <name type="scientific">Sedimentitalea todarodis</name>
    <dbReference type="NCBI Taxonomy" id="1631240"/>
    <lineage>
        <taxon>Bacteria</taxon>
        <taxon>Pseudomonadati</taxon>
        <taxon>Pseudomonadota</taxon>
        <taxon>Alphaproteobacteria</taxon>
        <taxon>Rhodobacterales</taxon>
        <taxon>Paracoccaceae</taxon>
        <taxon>Sedimentitalea</taxon>
    </lineage>
</organism>
<feature type="region of interest" description="Disordered" evidence="1">
    <location>
        <begin position="28"/>
        <end position="52"/>
    </location>
</feature>
<evidence type="ECO:0000313" key="3">
    <source>
        <dbReference type="Proteomes" id="UP001255416"/>
    </source>
</evidence>